<evidence type="ECO:0000313" key="11">
    <source>
        <dbReference type="EMBL" id="MFC5530619.1"/>
    </source>
</evidence>
<comment type="subcellular location">
    <subcellularLocation>
        <location evidence="1">Cytoplasm</location>
    </subcellularLocation>
</comment>
<dbReference type="Pfam" id="PF00072">
    <property type="entry name" value="Response_reg"/>
    <property type="match status" value="1"/>
</dbReference>
<dbReference type="InterPro" id="IPR041522">
    <property type="entry name" value="CdaR_GGDEF"/>
</dbReference>
<dbReference type="InterPro" id="IPR011006">
    <property type="entry name" value="CheY-like_superfamily"/>
</dbReference>
<dbReference type="PANTHER" id="PTHR42713:SF3">
    <property type="entry name" value="TRANSCRIPTIONAL REGULATORY PROTEIN HPTR"/>
    <property type="match status" value="1"/>
</dbReference>
<feature type="modified residue" description="4-aspartylphosphate" evidence="8">
    <location>
        <position position="55"/>
    </location>
</feature>
<dbReference type="PANTHER" id="PTHR42713">
    <property type="entry name" value="HISTIDINE KINASE-RELATED"/>
    <property type="match status" value="1"/>
</dbReference>
<dbReference type="InterPro" id="IPR009057">
    <property type="entry name" value="Homeodomain-like_sf"/>
</dbReference>
<dbReference type="Gene3D" id="3.40.50.2300">
    <property type="match status" value="1"/>
</dbReference>
<dbReference type="SMART" id="SM00448">
    <property type="entry name" value="REC"/>
    <property type="match status" value="1"/>
</dbReference>
<dbReference type="EMBL" id="JBHSNC010000043">
    <property type="protein sequence ID" value="MFC5530619.1"/>
    <property type="molecule type" value="Genomic_DNA"/>
</dbReference>
<keyword evidence="3 8" id="KW-0597">Phosphoprotein</keyword>
<dbReference type="SMART" id="SM00342">
    <property type="entry name" value="HTH_ARAC"/>
    <property type="match status" value="1"/>
</dbReference>
<keyword evidence="5" id="KW-0805">Transcription regulation</keyword>
<evidence type="ECO:0000259" key="10">
    <source>
        <dbReference type="PROSITE" id="PS50110"/>
    </source>
</evidence>
<evidence type="ECO:0000256" key="1">
    <source>
        <dbReference type="ARBA" id="ARBA00004496"/>
    </source>
</evidence>
<sequence length="525" mass="59573">MKTIILVDDEIFARKGLLALIPWHALGYEIIGEADDGEEALKLIDQLRPDVVVTDIRMPVMDGLKLISTVRERAGNKPKFIIISGYSDFKYAQLAVRFGVQDFILKPIDEDEMMLALNRIKALLEKEQSELEASRIELDAPLLDKWSSGKVDEEELEASARAFGIQPEDEYCCILIERNNIGFGREREITALEQMGAFKRMFHDAIAPERKAMIFDIGLSTFGLLSASGKPSGSAEEWESFAGKLLWTSPQEVRANLRIYIGKPGLGAAGVAESYRTAKEAVQYKYALDGQSVISYDQVSQEQLSYKQTDAKLSAELMEYIEEANEPAMMAAIDKLFDTFRQERFAPESVQASIAQCVLGITKIVREIEGNENDLVSLKAMMQWNKEPMTLSGVKNMIVAFVMEGAAYITDKRKNRAKGSIQKVKQYIETHFHENMSLKSISKTFYMNPVYLGQLFKKTYGAYFNDYLLEIRIQEAKKLLRQTDLKVYEVAERVGFCNPDYFVTQFEKVEHKTPTEYKNSLLTKN</sequence>
<keyword evidence="2" id="KW-0963">Cytoplasm</keyword>
<accession>A0ABW0R5T4</accession>
<comment type="caution">
    <text evidence="11">The sequence shown here is derived from an EMBL/GenBank/DDBJ whole genome shotgun (WGS) entry which is preliminary data.</text>
</comment>
<dbReference type="InterPro" id="IPR018060">
    <property type="entry name" value="HTH_AraC"/>
</dbReference>
<dbReference type="Gene3D" id="1.10.10.60">
    <property type="entry name" value="Homeodomain-like"/>
    <property type="match status" value="2"/>
</dbReference>
<proteinExistence type="predicted"/>
<keyword evidence="7" id="KW-0804">Transcription</keyword>
<evidence type="ECO:0000256" key="6">
    <source>
        <dbReference type="ARBA" id="ARBA00023125"/>
    </source>
</evidence>
<evidence type="ECO:0000256" key="5">
    <source>
        <dbReference type="ARBA" id="ARBA00023015"/>
    </source>
</evidence>
<feature type="domain" description="Response regulatory" evidence="10">
    <location>
        <begin position="3"/>
        <end position="121"/>
    </location>
</feature>
<feature type="domain" description="HTH araC/xylS-type" evidence="9">
    <location>
        <begin position="422"/>
        <end position="520"/>
    </location>
</feature>
<dbReference type="Pfam" id="PF12833">
    <property type="entry name" value="HTH_18"/>
    <property type="match status" value="1"/>
</dbReference>
<dbReference type="PROSITE" id="PS01124">
    <property type="entry name" value="HTH_ARAC_FAMILY_2"/>
    <property type="match status" value="1"/>
</dbReference>
<dbReference type="PROSITE" id="PS50110">
    <property type="entry name" value="RESPONSE_REGULATORY"/>
    <property type="match status" value="1"/>
</dbReference>
<keyword evidence="4" id="KW-0902">Two-component regulatory system</keyword>
<evidence type="ECO:0000256" key="2">
    <source>
        <dbReference type="ARBA" id="ARBA00022490"/>
    </source>
</evidence>
<keyword evidence="12" id="KW-1185">Reference proteome</keyword>
<dbReference type="CDD" id="cd17536">
    <property type="entry name" value="REC_YesN-like"/>
    <property type="match status" value="1"/>
</dbReference>
<evidence type="ECO:0000256" key="8">
    <source>
        <dbReference type="PROSITE-ProRule" id="PRU00169"/>
    </source>
</evidence>
<evidence type="ECO:0000256" key="4">
    <source>
        <dbReference type="ARBA" id="ARBA00023012"/>
    </source>
</evidence>
<dbReference type="RefSeq" id="WP_378112562.1">
    <property type="nucleotide sequence ID" value="NZ_JBHSNC010000043.1"/>
</dbReference>
<dbReference type="SUPFAM" id="SSF52172">
    <property type="entry name" value="CheY-like"/>
    <property type="match status" value="1"/>
</dbReference>
<gene>
    <name evidence="11" type="ORF">ACFPQ4_14365</name>
</gene>
<evidence type="ECO:0000313" key="12">
    <source>
        <dbReference type="Proteomes" id="UP001596108"/>
    </source>
</evidence>
<protein>
    <submittedName>
        <fullName evidence="11">Response regulator</fullName>
    </submittedName>
</protein>
<organism evidence="11 12">
    <name type="scientific">Cohnella yongneupensis</name>
    <dbReference type="NCBI Taxonomy" id="425006"/>
    <lineage>
        <taxon>Bacteria</taxon>
        <taxon>Bacillati</taxon>
        <taxon>Bacillota</taxon>
        <taxon>Bacilli</taxon>
        <taxon>Bacillales</taxon>
        <taxon>Paenibacillaceae</taxon>
        <taxon>Cohnella</taxon>
    </lineage>
</organism>
<evidence type="ECO:0000256" key="3">
    <source>
        <dbReference type="ARBA" id="ARBA00022553"/>
    </source>
</evidence>
<name>A0ABW0R5T4_9BACL</name>
<reference evidence="12" key="1">
    <citation type="journal article" date="2019" name="Int. J. Syst. Evol. Microbiol.">
        <title>The Global Catalogue of Microorganisms (GCM) 10K type strain sequencing project: providing services to taxonomists for standard genome sequencing and annotation.</title>
        <authorList>
            <consortium name="The Broad Institute Genomics Platform"/>
            <consortium name="The Broad Institute Genome Sequencing Center for Infectious Disease"/>
            <person name="Wu L."/>
            <person name="Ma J."/>
        </authorList>
    </citation>
    <scope>NUCLEOTIDE SEQUENCE [LARGE SCALE GENOMIC DNA]</scope>
    <source>
        <strain evidence="12">CGMCC 1.18578</strain>
    </source>
</reference>
<dbReference type="Proteomes" id="UP001596108">
    <property type="component" value="Unassembled WGS sequence"/>
</dbReference>
<evidence type="ECO:0000259" key="9">
    <source>
        <dbReference type="PROSITE" id="PS01124"/>
    </source>
</evidence>
<dbReference type="Pfam" id="PF17853">
    <property type="entry name" value="GGDEF_2"/>
    <property type="match status" value="1"/>
</dbReference>
<keyword evidence="6" id="KW-0238">DNA-binding</keyword>
<dbReference type="InterPro" id="IPR051552">
    <property type="entry name" value="HptR"/>
</dbReference>
<evidence type="ECO:0000256" key="7">
    <source>
        <dbReference type="ARBA" id="ARBA00023163"/>
    </source>
</evidence>
<dbReference type="InterPro" id="IPR001789">
    <property type="entry name" value="Sig_transdc_resp-reg_receiver"/>
</dbReference>
<dbReference type="SUPFAM" id="SSF46689">
    <property type="entry name" value="Homeodomain-like"/>
    <property type="match status" value="2"/>
</dbReference>